<gene>
    <name evidence="2" type="ORF">E0W60_13970</name>
</gene>
<feature type="region of interest" description="Disordered" evidence="1">
    <location>
        <begin position="41"/>
        <end position="65"/>
    </location>
</feature>
<accession>A0A4P7L9C5</accession>
<dbReference type="RefSeq" id="WP_133093923.1">
    <property type="nucleotide sequence ID" value="NZ_CP038635.1"/>
</dbReference>
<feature type="compositionally biased region" description="Basic and acidic residues" evidence="1">
    <location>
        <begin position="56"/>
        <end position="65"/>
    </location>
</feature>
<evidence type="ECO:0000313" key="3">
    <source>
        <dbReference type="Proteomes" id="UP000295294"/>
    </source>
</evidence>
<dbReference type="EMBL" id="CP038635">
    <property type="protein sequence ID" value="QBY52320.1"/>
    <property type="molecule type" value="Genomic_DNA"/>
</dbReference>
<dbReference type="Pfam" id="PF09957">
    <property type="entry name" value="VapB_antitoxin"/>
    <property type="match status" value="1"/>
</dbReference>
<dbReference type="KEGG" id="cox:E0W60_13970"/>
<organism evidence="2 3">
    <name type="scientific">Cupriavidus oxalaticus</name>
    <dbReference type="NCBI Taxonomy" id="96344"/>
    <lineage>
        <taxon>Bacteria</taxon>
        <taxon>Pseudomonadati</taxon>
        <taxon>Pseudomonadota</taxon>
        <taxon>Betaproteobacteria</taxon>
        <taxon>Burkholderiales</taxon>
        <taxon>Burkholderiaceae</taxon>
        <taxon>Cupriavidus</taxon>
    </lineage>
</organism>
<evidence type="ECO:0000256" key="1">
    <source>
        <dbReference type="SAM" id="MobiDB-lite"/>
    </source>
</evidence>
<reference evidence="2 3" key="1">
    <citation type="submission" date="2019-03" db="EMBL/GenBank/DDBJ databases">
        <title>Efficiently degradation of phenoxyalkanoic acid herbicides by Cupriavidus oxalaticus strain X32.</title>
        <authorList>
            <person name="Sheng X."/>
        </authorList>
    </citation>
    <scope>NUCLEOTIDE SEQUENCE [LARGE SCALE GENOMIC DNA]</scope>
    <source>
        <strain evidence="2 3">X32</strain>
    </source>
</reference>
<dbReference type="OrthoDB" id="332069at2"/>
<evidence type="ECO:0000313" key="2">
    <source>
        <dbReference type="EMBL" id="QBY52320.1"/>
    </source>
</evidence>
<name>A0A4P7L9C5_9BURK</name>
<dbReference type="InterPro" id="IPR019239">
    <property type="entry name" value="VapB_antitoxin"/>
</dbReference>
<dbReference type="STRING" id="1349762.GCA_001592245_00390"/>
<sequence length="65" mass="7241">MRTTLALDDDLLRKAQALTGLSEKSSLVREALRALIERESARRLSRLGGTEPDLESAPRRRPEPA</sequence>
<dbReference type="AlphaFoldDB" id="A0A4P7L9C5"/>
<proteinExistence type="predicted"/>
<dbReference type="Proteomes" id="UP000295294">
    <property type="component" value="Chromosome 2"/>
</dbReference>
<protein>
    <submittedName>
        <fullName evidence="2">Type II toxin-antitoxin system VapB family antitoxin</fullName>
    </submittedName>
</protein>